<evidence type="ECO:0000313" key="4">
    <source>
        <dbReference type="Proteomes" id="UP000824200"/>
    </source>
</evidence>
<dbReference type="PANTHER" id="PTHR34220:SF7">
    <property type="entry name" value="SENSOR HISTIDINE KINASE YPDA"/>
    <property type="match status" value="1"/>
</dbReference>
<keyword evidence="1" id="KW-0472">Membrane</keyword>
<evidence type="ECO:0000256" key="1">
    <source>
        <dbReference type="SAM" id="Phobius"/>
    </source>
</evidence>
<gene>
    <name evidence="3" type="ORF">IAC95_03900</name>
</gene>
<dbReference type="InterPro" id="IPR050640">
    <property type="entry name" value="Bact_2-comp_sensor_kinase"/>
</dbReference>
<name>A0A9D1E430_9BACT</name>
<feature type="transmembrane region" description="Helical" evidence="1">
    <location>
        <begin position="165"/>
        <end position="182"/>
    </location>
</feature>
<evidence type="ECO:0000313" key="3">
    <source>
        <dbReference type="EMBL" id="HIR66003.1"/>
    </source>
</evidence>
<feature type="transmembrane region" description="Helical" evidence="1">
    <location>
        <begin position="230"/>
        <end position="249"/>
    </location>
</feature>
<keyword evidence="1" id="KW-0812">Transmembrane</keyword>
<evidence type="ECO:0000259" key="2">
    <source>
        <dbReference type="Pfam" id="PF06580"/>
    </source>
</evidence>
<reference evidence="3" key="1">
    <citation type="submission" date="2020-10" db="EMBL/GenBank/DDBJ databases">
        <authorList>
            <person name="Gilroy R."/>
        </authorList>
    </citation>
    <scope>NUCLEOTIDE SEQUENCE</scope>
    <source>
        <strain evidence="3">CHK121-14286</strain>
    </source>
</reference>
<dbReference type="PANTHER" id="PTHR34220">
    <property type="entry name" value="SENSOR HISTIDINE KINASE YPDA"/>
    <property type="match status" value="1"/>
</dbReference>
<proteinExistence type="predicted"/>
<feature type="transmembrane region" description="Helical" evidence="1">
    <location>
        <begin position="72"/>
        <end position="90"/>
    </location>
</feature>
<dbReference type="GO" id="GO:0000155">
    <property type="term" value="F:phosphorelay sensor kinase activity"/>
    <property type="evidence" value="ECO:0007669"/>
    <property type="project" value="InterPro"/>
</dbReference>
<feature type="transmembrane region" description="Helical" evidence="1">
    <location>
        <begin position="194"/>
        <end position="224"/>
    </location>
</feature>
<accession>A0A9D1E430</accession>
<feature type="transmembrane region" description="Helical" evidence="1">
    <location>
        <begin position="41"/>
        <end position="60"/>
    </location>
</feature>
<keyword evidence="1" id="KW-1133">Transmembrane helix</keyword>
<feature type="transmembrane region" description="Helical" evidence="1">
    <location>
        <begin position="110"/>
        <end position="127"/>
    </location>
</feature>
<feature type="transmembrane region" description="Helical" evidence="1">
    <location>
        <begin position="12"/>
        <end position="29"/>
    </location>
</feature>
<keyword evidence="3" id="KW-0808">Transferase</keyword>
<protein>
    <submittedName>
        <fullName evidence="3">Histidine kinase</fullName>
    </submittedName>
</protein>
<dbReference type="GO" id="GO:0016020">
    <property type="term" value="C:membrane"/>
    <property type="evidence" value="ECO:0007669"/>
    <property type="project" value="InterPro"/>
</dbReference>
<organism evidence="3 4">
    <name type="scientific">Candidatus Fimimonas gallinarum</name>
    <dbReference type="NCBI Taxonomy" id="2840821"/>
    <lineage>
        <taxon>Bacteria</taxon>
        <taxon>Pseudomonadati</taxon>
        <taxon>Myxococcota</taxon>
        <taxon>Myxococcia</taxon>
        <taxon>Myxococcales</taxon>
        <taxon>Cystobacterineae</taxon>
        <taxon>Myxococcaceae</taxon>
        <taxon>Myxococcaceae incertae sedis</taxon>
        <taxon>Candidatus Fimimonas</taxon>
    </lineage>
</organism>
<dbReference type="Pfam" id="PF06580">
    <property type="entry name" value="His_kinase"/>
    <property type="match status" value="1"/>
</dbReference>
<feature type="transmembrane region" description="Helical" evidence="1">
    <location>
        <begin position="139"/>
        <end position="159"/>
    </location>
</feature>
<keyword evidence="3" id="KW-0418">Kinase</keyword>
<dbReference type="Proteomes" id="UP000824200">
    <property type="component" value="Unassembled WGS sequence"/>
</dbReference>
<comment type="caution">
    <text evidence="3">The sequence shown here is derived from an EMBL/GenBank/DDBJ whole genome shotgun (WGS) entry which is preliminary data.</text>
</comment>
<dbReference type="InterPro" id="IPR010559">
    <property type="entry name" value="Sig_transdc_His_kin_internal"/>
</dbReference>
<feature type="domain" description="Signal transduction histidine kinase internal region" evidence="2">
    <location>
        <begin position="268"/>
        <end position="337"/>
    </location>
</feature>
<sequence>MKTKKIMRILSVAANVALLFAASIILLAFPSNGTPDTSQHFGLGIFSLISALLLAVLMLVEFVSMLTISTSTAITVFIAMFLSVFAFFSPDMVFFYREIGWEKAEIVQEIASEIGFVGTELTFLIFFRQDYLQKKGQNLPLYPLFVAAAINIALYVLLFDSRARILGHFFFLFVAVVFYVITDVRCAILDADNAIFGFSAGIFFACAGLHTANSLCFAGILPYVNGLSVSYIWICILCFIGVYIAFFVMTDKKASKAEAFRQQNNQLKMKVLVAQMKPHFIFNALTKIKSMYYTNLQEGDSTLELFSDYMRESLSLLDNEIVSFETELQNLARYVDFINTGRKTPSTSFTTWTLPIFAFPPFLCNRLLKMR</sequence>
<dbReference type="AlphaFoldDB" id="A0A9D1E430"/>
<reference evidence="3" key="2">
    <citation type="journal article" date="2021" name="PeerJ">
        <title>Extensive microbial diversity within the chicken gut microbiome revealed by metagenomics and culture.</title>
        <authorList>
            <person name="Gilroy R."/>
            <person name="Ravi A."/>
            <person name="Getino M."/>
            <person name="Pursley I."/>
            <person name="Horton D.L."/>
            <person name="Alikhan N.F."/>
            <person name="Baker D."/>
            <person name="Gharbi K."/>
            <person name="Hall N."/>
            <person name="Watson M."/>
            <person name="Adriaenssens E.M."/>
            <person name="Foster-Nyarko E."/>
            <person name="Jarju S."/>
            <person name="Secka A."/>
            <person name="Antonio M."/>
            <person name="Oren A."/>
            <person name="Chaudhuri R.R."/>
            <person name="La Ragione R."/>
            <person name="Hildebrand F."/>
            <person name="Pallen M.J."/>
        </authorList>
    </citation>
    <scope>NUCLEOTIDE SEQUENCE</scope>
    <source>
        <strain evidence="3">CHK121-14286</strain>
    </source>
</reference>
<dbReference type="EMBL" id="DVHL01000032">
    <property type="protein sequence ID" value="HIR66003.1"/>
    <property type="molecule type" value="Genomic_DNA"/>
</dbReference>